<proteinExistence type="inferred from homology"/>
<evidence type="ECO:0000313" key="10">
    <source>
        <dbReference type="Proteomes" id="UP000631114"/>
    </source>
</evidence>
<feature type="transmembrane region" description="Helical" evidence="7">
    <location>
        <begin position="139"/>
        <end position="161"/>
    </location>
</feature>
<evidence type="ECO:0000256" key="6">
    <source>
        <dbReference type="ARBA" id="ARBA00029467"/>
    </source>
</evidence>
<keyword evidence="10" id="KW-1185">Reference proteome</keyword>
<dbReference type="AlphaFoldDB" id="A0A835MGY6"/>
<keyword evidence="2 7" id="KW-0812">Transmembrane</keyword>
<accession>A0A835MGY6</accession>
<dbReference type="OrthoDB" id="1877293at2759"/>
<keyword evidence="4 7" id="KW-1133">Transmembrane helix</keyword>
<feature type="transmembrane region" description="Helical" evidence="7">
    <location>
        <begin position="96"/>
        <end position="119"/>
    </location>
</feature>
<comment type="similarity">
    <text evidence="6">Belongs to the DESIGUAL family.</text>
</comment>
<evidence type="ECO:0000256" key="3">
    <source>
        <dbReference type="ARBA" id="ARBA00022729"/>
    </source>
</evidence>
<evidence type="ECO:0000256" key="4">
    <source>
        <dbReference type="ARBA" id="ARBA00022989"/>
    </source>
</evidence>
<keyword evidence="3 8" id="KW-0732">Signal</keyword>
<feature type="transmembrane region" description="Helical" evidence="7">
    <location>
        <begin position="52"/>
        <end position="75"/>
    </location>
</feature>
<organism evidence="9 10">
    <name type="scientific">Coptis chinensis</name>
    <dbReference type="NCBI Taxonomy" id="261450"/>
    <lineage>
        <taxon>Eukaryota</taxon>
        <taxon>Viridiplantae</taxon>
        <taxon>Streptophyta</taxon>
        <taxon>Embryophyta</taxon>
        <taxon>Tracheophyta</taxon>
        <taxon>Spermatophyta</taxon>
        <taxon>Magnoliopsida</taxon>
        <taxon>Ranunculales</taxon>
        <taxon>Ranunculaceae</taxon>
        <taxon>Coptidoideae</taxon>
        <taxon>Coptis</taxon>
    </lineage>
</organism>
<dbReference type="Pfam" id="PF06749">
    <property type="entry name" value="DUF1218"/>
    <property type="match status" value="1"/>
</dbReference>
<sequence>MEKHPLRMVLLCFLILCLGLIASSACIASELKRPKDKDVKFDGKLCHLPQNPAFILGVCACVCLLTAQIIGNTVIAMPFCSRGNKIFDWKQRVPRCLLLLSWISFGTAATLLSVATSMNQMQPYGKGWLDGECYIVRDGVYIVAAALIFTTVMFILGSIMATRTRISK</sequence>
<dbReference type="EMBL" id="JADFTS010000001">
    <property type="protein sequence ID" value="KAF9626769.1"/>
    <property type="molecule type" value="Genomic_DNA"/>
</dbReference>
<evidence type="ECO:0000256" key="8">
    <source>
        <dbReference type="SAM" id="SignalP"/>
    </source>
</evidence>
<evidence type="ECO:0000256" key="5">
    <source>
        <dbReference type="ARBA" id="ARBA00023136"/>
    </source>
</evidence>
<evidence type="ECO:0000256" key="1">
    <source>
        <dbReference type="ARBA" id="ARBA00004127"/>
    </source>
</evidence>
<evidence type="ECO:0000256" key="2">
    <source>
        <dbReference type="ARBA" id="ARBA00022692"/>
    </source>
</evidence>
<name>A0A835MGY6_9MAGN</name>
<dbReference type="GO" id="GO:0012505">
    <property type="term" value="C:endomembrane system"/>
    <property type="evidence" value="ECO:0007669"/>
    <property type="project" value="UniProtKB-SubCell"/>
</dbReference>
<feature type="signal peptide" evidence="8">
    <location>
        <begin position="1"/>
        <end position="24"/>
    </location>
</feature>
<dbReference type="InterPro" id="IPR052222">
    <property type="entry name" value="DESIGUAL"/>
</dbReference>
<gene>
    <name evidence="9" type="ORF">IFM89_039460</name>
</gene>
<dbReference type="Proteomes" id="UP000631114">
    <property type="component" value="Unassembled WGS sequence"/>
</dbReference>
<comment type="caution">
    <text evidence="9">The sequence shown here is derived from an EMBL/GenBank/DDBJ whole genome shotgun (WGS) entry which is preliminary data.</text>
</comment>
<dbReference type="PANTHER" id="PTHR31769">
    <property type="entry name" value="OS07G0462200 PROTEIN-RELATED"/>
    <property type="match status" value="1"/>
</dbReference>
<keyword evidence="5 7" id="KW-0472">Membrane</keyword>
<reference evidence="9 10" key="1">
    <citation type="submission" date="2020-10" db="EMBL/GenBank/DDBJ databases">
        <title>The Coptis chinensis genome and diversification of protoberbering-type alkaloids.</title>
        <authorList>
            <person name="Wang B."/>
            <person name="Shu S."/>
            <person name="Song C."/>
            <person name="Liu Y."/>
        </authorList>
    </citation>
    <scope>NUCLEOTIDE SEQUENCE [LARGE SCALE GENOMIC DNA]</scope>
    <source>
        <strain evidence="9">HL-2020</strain>
        <tissue evidence="9">Leaf</tissue>
    </source>
</reference>
<evidence type="ECO:0000313" key="9">
    <source>
        <dbReference type="EMBL" id="KAF9626769.1"/>
    </source>
</evidence>
<feature type="chain" id="PRO_5032343821" evidence="8">
    <location>
        <begin position="25"/>
        <end position="168"/>
    </location>
</feature>
<dbReference type="InterPro" id="IPR009606">
    <property type="entry name" value="DEAL/Modifying_wall_lignin1/2"/>
</dbReference>
<dbReference type="PROSITE" id="PS51257">
    <property type="entry name" value="PROKAR_LIPOPROTEIN"/>
    <property type="match status" value="1"/>
</dbReference>
<evidence type="ECO:0000256" key="7">
    <source>
        <dbReference type="SAM" id="Phobius"/>
    </source>
</evidence>
<comment type="subcellular location">
    <subcellularLocation>
        <location evidence="1">Endomembrane system</location>
        <topology evidence="1">Multi-pass membrane protein</topology>
    </subcellularLocation>
</comment>
<protein>
    <submittedName>
        <fullName evidence="9">Uncharacterized protein</fullName>
    </submittedName>
</protein>